<dbReference type="AlphaFoldDB" id="A0A429YWQ0"/>
<keyword evidence="3" id="KW-1185">Reference proteome</keyword>
<dbReference type="OrthoDB" id="9808546at2"/>
<evidence type="ECO:0000256" key="1">
    <source>
        <dbReference type="SAM" id="SignalP"/>
    </source>
</evidence>
<organism evidence="2 3">
    <name type="scientific">Aquibium carbonis</name>
    <dbReference type="NCBI Taxonomy" id="2495581"/>
    <lineage>
        <taxon>Bacteria</taxon>
        <taxon>Pseudomonadati</taxon>
        <taxon>Pseudomonadota</taxon>
        <taxon>Alphaproteobacteria</taxon>
        <taxon>Hyphomicrobiales</taxon>
        <taxon>Phyllobacteriaceae</taxon>
        <taxon>Aquibium</taxon>
    </lineage>
</organism>
<keyword evidence="1" id="KW-0732">Signal</keyword>
<sequence length="146" mass="16002">MSRLASLALSVSLGLGAILGVSGQSAAADYGSAVAYDAGICSESWVLGRISRNFRHQVRNVPGLPQVDIVDYYGLRLTRHHPQRELWPVARTYCEGTVRLSDGHDRSIWYFIEGGMGFAGVGHNVEACVSGFDRWNVYNGRCRVAQ</sequence>
<dbReference type="EMBL" id="RWKW01000046">
    <property type="protein sequence ID" value="RST85882.1"/>
    <property type="molecule type" value="Genomic_DNA"/>
</dbReference>
<dbReference type="RefSeq" id="WP_126700400.1">
    <property type="nucleotide sequence ID" value="NZ_RWKW01000046.1"/>
</dbReference>
<protein>
    <submittedName>
        <fullName evidence="2">Uncharacterized protein</fullName>
    </submittedName>
</protein>
<comment type="caution">
    <text evidence="2">The sequence shown here is derived from an EMBL/GenBank/DDBJ whole genome shotgun (WGS) entry which is preliminary data.</text>
</comment>
<accession>A0A429YWQ0</accession>
<feature type="signal peptide" evidence="1">
    <location>
        <begin position="1"/>
        <end position="27"/>
    </location>
</feature>
<reference evidence="2 3" key="1">
    <citation type="submission" date="2018-12" db="EMBL/GenBank/DDBJ databases">
        <title>Mesorhizobium carbonis sp. nov., isolated from coal mine water.</title>
        <authorList>
            <person name="Xin W."/>
            <person name="Xu Z."/>
            <person name="Xiang F."/>
            <person name="Zhang J."/>
            <person name="Xi L."/>
            <person name="Liu J."/>
        </authorList>
    </citation>
    <scope>NUCLEOTIDE SEQUENCE [LARGE SCALE GENOMIC DNA]</scope>
    <source>
        <strain evidence="2 3">B2.3</strain>
    </source>
</reference>
<gene>
    <name evidence="2" type="ORF">EJC49_13180</name>
</gene>
<evidence type="ECO:0000313" key="3">
    <source>
        <dbReference type="Proteomes" id="UP000278398"/>
    </source>
</evidence>
<proteinExistence type="predicted"/>
<dbReference type="Proteomes" id="UP000278398">
    <property type="component" value="Unassembled WGS sequence"/>
</dbReference>
<feature type="chain" id="PRO_5019509991" evidence="1">
    <location>
        <begin position="28"/>
        <end position="146"/>
    </location>
</feature>
<name>A0A429YWQ0_9HYPH</name>
<evidence type="ECO:0000313" key="2">
    <source>
        <dbReference type="EMBL" id="RST85882.1"/>
    </source>
</evidence>